<sequence length="72" mass="8248">MISHLNLRLTKSAGVEEKIQVLIFYALERIITCRNGGSEMSAEDQHKKSNLCRSLGGQALNRLRRREHARNE</sequence>
<dbReference type="EnsemblMetazoa" id="CJA27935.1">
    <property type="protein sequence ID" value="CJA27935.1"/>
    <property type="gene ID" value="WBGene00183508"/>
</dbReference>
<keyword evidence="2" id="KW-1185">Reference proteome</keyword>
<accession>A0A8R1E8P7</accession>
<name>A0A8R1E8P7_CAEJA</name>
<proteinExistence type="predicted"/>
<organism evidence="1 2">
    <name type="scientific">Caenorhabditis japonica</name>
    <dbReference type="NCBI Taxonomy" id="281687"/>
    <lineage>
        <taxon>Eukaryota</taxon>
        <taxon>Metazoa</taxon>
        <taxon>Ecdysozoa</taxon>
        <taxon>Nematoda</taxon>
        <taxon>Chromadorea</taxon>
        <taxon>Rhabditida</taxon>
        <taxon>Rhabditina</taxon>
        <taxon>Rhabditomorpha</taxon>
        <taxon>Rhabditoidea</taxon>
        <taxon>Rhabditidae</taxon>
        <taxon>Peloderinae</taxon>
        <taxon>Caenorhabditis</taxon>
    </lineage>
</organism>
<dbReference type="AlphaFoldDB" id="A0A8R1E8P7"/>
<reference evidence="1" key="2">
    <citation type="submission" date="2022-06" db="UniProtKB">
        <authorList>
            <consortium name="EnsemblMetazoa"/>
        </authorList>
    </citation>
    <scope>IDENTIFICATION</scope>
    <source>
        <strain evidence="1">DF5081</strain>
    </source>
</reference>
<reference evidence="2" key="1">
    <citation type="submission" date="2010-08" db="EMBL/GenBank/DDBJ databases">
        <authorList>
            <consortium name="Caenorhabditis japonica Sequencing Consortium"/>
            <person name="Wilson R.K."/>
        </authorList>
    </citation>
    <scope>NUCLEOTIDE SEQUENCE [LARGE SCALE GENOMIC DNA]</scope>
    <source>
        <strain evidence="2">DF5081</strain>
    </source>
</reference>
<protein>
    <submittedName>
        <fullName evidence="1">Uncharacterized protein</fullName>
    </submittedName>
</protein>
<evidence type="ECO:0000313" key="1">
    <source>
        <dbReference type="EnsemblMetazoa" id="CJA27935.1"/>
    </source>
</evidence>
<evidence type="ECO:0000313" key="2">
    <source>
        <dbReference type="Proteomes" id="UP000005237"/>
    </source>
</evidence>
<dbReference type="Proteomes" id="UP000005237">
    <property type="component" value="Unassembled WGS sequence"/>
</dbReference>